<organism evidence="2 3">
    <name type="scientific">Pendulispora brunnea</name>
    <dbReference type="NCBI Taxonomy" id="2905690"/>
    <lineage>
        <taxon>Bacteria</taxon>
        <taxon>Pseudomonadati</taxon>
        <taxon>Myxococcota</taxon>
        <taxon>Myxococcia</taxon>
        <taxon>Myxococcales</taxon>
        <taxon>Sorangiineae</taxon>
        <taxon>Pendulisporaceae</taxon>
        <taxon>Pendulispora</taxon>
    </lineage>
</organism>
<keyword evidence="3" id="KW-1185">Reference proteome</keyword>
<evidence type="ECO:0000256" key="1">
    <source>
        <dbReference type="ARBA" id="ARBA00005254"/>
    </source>
</evidence>
<dbReference type="EMBL" id="CP089982">
    <property type="protein sequence ID" value="WXA90377.1"/>
    <property type="molecule type" value="Genomic_DNA"/>
</dbReference>
<name>A0ABZ2JV77_9BACT</name>
<dbReference type="InterPro" id="IPR001753">
    <property type="entry name" value="Enoyl-CoA_hydra/iso"/>
</dbReference>
<dbReference type="RefSeq" id="WP_394840989.1">
    <property type="nucleotide sequence ID" value="NZ_CP089982.1"/>
</dbReference>
<dbReference type="PANTHER" id="PTHR42964">
    <property type="entry name" value="ENOYL-COA HYDRATASE"/>
    <property type="match status" value="1"/>
</dbReference>
<dbReference type="PANTHER" id="PTHR42964:SF1">
    <property type="entry name" value="POLYKETIDE BIOSYNTHESIS ENOYL-COA HYDRATASE PKSH-RELATED"/>
    <property type="match status" value="1"/>
</dbReference>
<dbReference type="CDD" id="cd06558">
    <property type="entry name" value="crotonase-like"/>
    <property type="match status" value="1"/>
</dbReference>
<gene>
    <name evidence="2" type="ORF">LZC95_28425</name>
</gene>
<sequence length="267" mass="28504">MNLPECTNLELRLDAGVLYVTFNRPESRNAMSSGTVDELLATFEAIADDRSVRAVVLRGKDGNFCAGGDIKEMARIRASIGTVEGDPVAAYNRKFGTMLERVNAAPQATVAILEGAVLGGGFGLACVTDVAIARRDASFGLPETGIGVFPAQIAPFVVQRIGLSHARRLGVCGARFDGAEALRLGLVHLVAEAEEDLDELLRTTLSQIRRCAPHANAVTKELMLASLHTELGTLLDDAARRFSEASRGPEAAEGAMAFLEKRKPNWA</sequence>
<reference evidence="2 3" key="1">
    <citation type="submission" date="2021-12" db="EMBL/GenBank/DDBJ databases">
        <title>Discovery of the Pendulisporaceae a myxobacterial family with distinct sporulation behavior and unique specialized metabolism.</title>
        <authorList>
            <person name="Garcia R."/>
            <person name="Popoff A."/>
            <person name="Bader C.D."/>
            <person name="Loehr J."/>
            <person name="Walesch S."/>
            <person name="Walt C."/>
            <person name="Boldt J."/>
            <person name="Bunk B."/>
            <person name="Haeckl F.J.F.P.J."/>
            <person name="Gunesch A.P."/>
            <person name="Birkelbach J."/>
            <person name="Nuebel U."/>
            <person name="Pietschmann T."/>
            <person name="Bach T."/>
            <person name="Mueller R."/>
        </authorList>
    </citation>
    <scope>NUCLEOTIDE SEQUENCE [LARGE SCALE GENOMIC DNA]</scope>
    <source>
        <strain evidence="2 3">MSr12523</strain>
    </source>
</reference>
<dbReference type="Gene3D" id="3.90.226.10">
    <property type="entry name" value="2-enoyl-CoA Hydratase, Chain A, domain 1"/>
    <property type="match status" value="1"/>
</dbReference>
<dbReference type="InterPro" id="IPR051683">
    <property type="entry name" value="Enoyl-CoA_Hydratase/Isomerase"/>
</dbReference>
<proteinExistence type="inferred from homology"/>
<dbReference type="Gene3D" id="1.10.12.10">
    <property type="entry name" value="Lyase 2-enoyl-coa Hydratase, Chain A, domain 2"/>
    <property type="match status" value="1"/>
</dbReference>
<evidence type="ECO:0000313" key="3">
    <source>
        <dbReference type="Proteomes" id="UP001379533"/>
    </source>
</evidence>
<accession>A0ABZ2JV77</accession>
<evidence type="ECO:0000313" key="2">
    <source>
        <dbReference type="EMBL" id="WXA90377.1"/>
    </source>
</evidence>
<dbReference type="InterPro" id="IPR014748">
    <property type="entry name" value="Enoyl-CoA_hydra_C"/>
</dbReference>
<comment type="similarity">
    <text evidence="1">Belongs to the enoyl-CoA hydratase/isomerase family.</text>
</comment>
<dbReference type="Proteomes" id="UP001379533">
    <property type="component" value="Chromosome"/>
</dbReference>
<protein>
    <submittedName>
        <fullName evidence="2">Enoyl-CoA hydratase-related protein</fullName>
    </submittedName>
</protein>
<dbReference type="InterPro" id="IPR029045">
    <property type="entry name" value="ClpP/crotonase-like_dom_sf"/>
</dbReference>
<dbReference type="Pfam" id="PF00378">
    <property type="entry name" value="ECH_1"/>
    <property type="match status" value="1"/>
</dbReference>
<dbReference type="SUPFAM" id="SSF52096">
    <property type="entry name" value="ClpP/crotonase"/>
    <property type="match status" value="1"/>
</dbReference>